<reference evidence="4" key="1">
    <citation type="journal article" date="2014" name="Proc. Natl. Acad. Sci. U.S.A.">
        <title>Extensive sampling of basidiomycete genomes demonstrates inadequacy of the white-rot/brown-rot paradigm for wood decay fungi.</title>
        <authorList>
            <person name="Riley R."/>
            <person name="Salamov A.A."/>
            <person name="Brown D.W."/>
            <person name="Nagy L.G."/>
            <person name="Floudas D."/>
            <person name="Held B.W."/>
            <person name="Levasseur A."/>
            <person name="Lombard V."/>
            <person name="Morin E."/>
            <person name="Otillar R."/>
            <person name="Lindquist E.A."/>
            <person name="Sun H."/>
            <person name="LaButti K.M."/>
            <person name="Schmutz J."/>
            <person name="Jabbour D."/>
            <person name="Luo H."/>
            <person name="Baker S.E."/>
            <person name="Pisabarro A.G."/>
            <person name="Walton J.D."/>
            <person name="Blanchette R.A."/>
            <person name="Henrissat B."/>
            <person name="Martin F."/>
            <person name="Cullen D."/>
            <person name="Hibbett D.S."/>
            <person name="Grigoriev I.V."/>
        </authorList>
    </citation>
    <scope>NUCLEOTIDE SEQUENCE [LARGE SCALE GENOMIC DNA]</scope>
    <source>
        <strain evidence="4">CBS 339.88</strain>
    </source>
</reference>
<feature type="compositionally biased region" description="Polar residues" evidence="1">
    <location>
        <begin position="46"/>
        <end position="64"/>
    </location>
</feature>
<dbReference type="Proteomes" id="UP000027222">
    <property type="component" value="Unassembled WGS sequence"/>
</dbReference>
<feature type="compositionally biased region" description="Polar residues" evidence="1">
    <location>
        <begin position="1"/>
        <end position="12"/>
    </location>
</feature>
<name>A0A067SSP3_GALM3</name>
<evidence type="ECO:0000313" key="4">
    <source>
        <dbReference type="Proteomes" id="UP000027222"/>
    </source>
</evidence>
<dbReference type="AlphaFoldDB" id="A0A067SSP3"/>
<evidence type="ECO:0000313" key="3">
    <source>
        <dbReference type="EMBL" id="KDR73911.1"/>
    </source>
</evidence>
<dbReference type="STRING" id="685588.A0A067SSP3"/>
<proteinExistence type="predicted"/>
<dbReference type="InterPro" id="IPR040976">
    <property type="entry name" value="Pkinase_fungal"/>
</dbReference>
<organism evidence="3 4">
    <name type="scientific">Galerina marginata (strain CBS 339.88)</name>
    <dbReference type="NCBI Taxonomy" id="685588"/>
    <lineage>
        <taxon>Eukaryota</taxon>
        <taxon>Fungi</taxon>
        <taxon>Dikarya</taxon>
        <taxon>Basidiomycota</taxon>
        <taxon>Agaricomycotina</taxon>
        <taxon>Agaricomycetes</taxon>
        <taxon>Agaricomycetidae</taxon>
        <taxon>Agaricales</taxon>
        <taxon>Agaricineae</taxon>
        <taxon>Strophariaceae</taxon>
        <taxon>Galerina</taxon>
    </lineage>
</organism>
<sequence>MANTQPSTSRDFTPTRPPLTSRYRTTFGKPSAPKPPGLADRKFNTEPITPTRKSGATQPTKLKTLSTPIVKKLASNITPKRRLTHVIMDPALKEELEMSELFDVSGLVEHLFPDNSLPILCPDLSEAVMETLYDAKEKRWEGCPDLSMYSSTGEEEVALANFLNTFAQNLAEICESKNGAPQHPPRRWRSGQCNIPLPGGLDIKRKPDLILTDKDAIANWLKTMIHLELKSGFGSPDVAAAFTQLVNGAYIVFSSQAGRRFHIGISFCRYDVRVYVFDRAGVVGSLPINMHADPDTFVRLMAGLMFADLSFLGYDPTIVPGPRGHQIITVDNKEYEIMELIFMADSIRGRGTVCWRVRRDGIEYVIKDLWADISRGHTEAEVLERAEGIEGVSQIVAEEIVQVDGENDSTARVRDIIDRENYYKAGWLRELEVRMHRRIVMTPFAVGLTHLFSLNT</sequence>
<dbReference type="OrthoDB" id="5584477at2759"/>
<evidence type="ECO:0000259" key="2">
    <source>
        <dbReference type="Pfam" id="PF17667"/>
    </source>
</evidence>
<protein>
    <recommendedName>
        <fullName evidence="2">Fungal-type protein kinase domain-containing protein</fullName>
    </recommendedName>
</protein>
<feature type="region of interest" description="Disordered" evidence="1">
    <location>
        <begin position="1"/>
        <end position="64"/>
    </location>
</feature>
<gene>
    <name evidence="3" type="ORF">GALMADRAFT_250596</name>
</gene>
<dbReference type="HOGENOM" id="CLU_599984_0_0_1"/>
<dbReference type="Pfam" id="PF17667">
    <property type="entry name" value="Pkinase_fungal"/>
    <property type="match status" value="1"/>
</dbReference>
<evidence type="ECO:0000256" key="1">
    <source>
        <dbReference type="SAM" id="MobiDB-lite"/>
    </source>
</evidence>
<dbReference type="PANTHER" id="PTHR38248:SF2">
    <property type="entry name" value="FUNK1 11"/>
    <property type="match status" value="1"/>
</dbReference>
<keyword evidence="4" id="KW-1185">Reference proteome</keyword>
<accession>A0A067SSP3</accession>
<dbReference type="EMBL" id="KL142384">
    <property type="protein sequence ID" value="KDR73911.1"/>
    <property type="molecule type" value="Genomic_DNA"/>
</dbReference>
<feature type="domain" description="Fungal-type protein kinase" evidence="2">
    <location>
        <begin position="213"/>
        <end position="451"/>
    </location>
</feature>
<dbReference type="PANTHER" id="PTHR38248">
    <property type="entry name" value="FUNK1 6"/>
    <property type="match status" value="1"/>
</dbReference>